<accession>A0A327PIM9</accession>
<evidence type="ECO:0000256" key="1">
    <source>
        <dbReference type="ARBA" id="ARBA00008129"/>
    </source>
</evidence>
<dbReference type="Gene3D" id="3.60.110.10">
    <property type="entry name" value="Carbon-nitrogen hydrolase"/>
    <property type="match status" value="1"/>
</dbReference>
<dbReference type="EMBL" id="QLLK01000003">
    <property type="protein sequence ID" value="RAI92160.1"/>
    <property type="molecule type" value="Genomic_DNA"/>
</dbReference>
<dbReference type="Pfam" id="PF00795">
    <property type="entry name" value="CN_hydrolase"/>
    <property type="match status" value="1"/>
</dbReference>
<proteinExistence type="inferred from homology"/>
<dbReference type="RefSeq" id="WP_111610794.1">
    <property type="nucleotide sequence ID" value="NZ_QLLK01000003.1"/>
</dbReference>
<dbReference type="InterPro" id="IPR036526">
    <property type="entry name" value="C-N_Hydrolase_sf"/>
</dbReference>
<dbReference type="PANTHER" id="PTHR46044:SF1">
    <property type="entry name" value="CN HYDROLASE DOMAIN-CONTAINING PROTEIN"/>
    <property type="match status" value="1"/>
</dbReference>
<dbReference type="InterPro" id="IPR000132">
    <property type="entry name" value="Nitrilase/CN_hydratase_CS"/>
</dbReference>
<dbReference type="CDD" id="cd07564">
    <property type="entry name" value="nitrilases_CHs"/>
    <property type="match status" value="1"/>
</dbReference>
<protein>
    <submittedName>
        <fullName evidence="3">Nitrilase</fullName>
    </submittedName>
</protein>
<reference evidence="3 4" key="1">
    <citation type="submission" date="2018-06" db="EMBL/GenBank/DDBJ databases">
        <title>Genomic Encyclopedia of Archaeal and Bacterial Type Strains, Phase II (KMG-II): from individual species to whole genera.</title>
        <authorList>
            <person name="Goeker M."/>
        </authorList>
    </citation>
    <scope>NUCLEOTIDE SEQUENCE [LARGE SCALE GENOMIC DNA]</scope>
    <source>
        <strain evidence="3 4">DSM 23446</strain>
    </source>
</reference>
<dbReference type="PANTHER" id="PTHR46044">
    <property type="entry name" value="NITRILASE"/>
    <property type="match status" value="1"/>
</dbReference>
<dbReference type="Proteomes" id="UP000249610">
    <property type="component" value="Unassembled WGS sequence"/>
</dbReference>
<name>A0A327PIM9_9BACT</name>
<dbReference type="OrthoDB" id="9811121at2"/>
<dbReference type="InterPro" id="IPR044149">
    <property type="entry name" value="Nitrilases_CHs"/>
</dbReference>
<gene>
    <name evidence="3" type="ORF">LV83_01389</name>
</gene>
<dbReference type="AlphaFoldDB" id="A0A327PIM9"/>
<evidence type="ECO:0000259" key="2">
    <source>
        <dbReference type="PROSITE" id="PS50263"/>
    </source>
</evidence>
<evidence type="ECO:0000313" key="3">
    <source>
        <dbReference type="EMBL" id="RAI92160.1"/>
    </source>
</evidence>
<dbReference type="SUPFAM" id="SSF56317">
    <property type="entry name" value="Carbon-nitrogen hydrolase"/>
    <property type="match status" value="1"/>
</dbReference>
<dbReference type="InterPro" id="IPR003010">
    <property type="entry name" value="C-N_Hydrolase"/>
</dbReference>
<keyword evidence="4" id="KW-1185">Reference proteome</keyword>
<dbReference type="PROSITE" id="PS00921">
    <property type="entry name" value="NITRIL_CHT_2"/>
    <property type="match status" value="1"/>
</dbReference>
<organism evidence="3 4">
    <name type="scientific">Algoriphagus yeomjeoni</name>
    <dbReference type="NCBI Taxonomy" id="291403"/>
    <lineage>
        <taxon>Bacteria</taxon>
        <taxon>Pseudomonadati</taxon>
        <taxon>Bacteroidota</taxon>
        <taxon>Cytophagia</taxon>
        <taxon>Cytophagales</taxon>
        <taxon>Cyclobacteriaceae</taxon>
        <taxon>Algoriphagus</taxon>
    </lineage>
</organism>
<dbReference type="GO" id="GO:0000257">
    <property type="term" value="F:nitrilase activity"/>
    <property type="evidence" value="ECO:0007669"/>
    <property type="project" value="UniProtKB-ARBA"/>
</dbReference>
<sequence>MTNNKIVKVGVVQATPALFDLEKSVDLVISWIEKGANDGCQLLLFPESFIPCYPRGLDFDAIIGRRTDKSRNQWLDYWNNSVEVFSESIRKISEAIQKANLFVGLGITEKESIGGSLYCSLLYFDNLGKLMGTHRKLKPTGLERYIWAESDGSTLVSFDTQLGKIGGLLCWENYMPLARMAMYNQGVEIYLAPTADSRESWQNSMQHIALEGRCFVLAANQFVRRSDYPEKYQDDLKDEPEIMSSGGSVIISPMGEILAGPLWNEEGLLIAELDFSVLAKSKLDFDVVGHYSRKDVFNFEVNKQPDILKS</sequence>
<feature type="domain" description="CN hydrolase" evidence="2">
    <location>
        <begin position="7"/>
        <end position="275"/>
    </location>
</feature>
<comment type="similarity">
    <text evidence="1">Belongs to the carbon-nitrogen hydrolase superfamily. Nitrilase family.</text>
</comment>
<dbReference type="PROSITE" id="PS50263">
    <property type="entry name" value="CN_HYDROLASE"/>
    <property type="match status" value="1"/>
</dbReference>
<evidence type="ECO:0000313" key="4">
    <source>
        <dbReference type="Proteomes" id="UP000249610"/>
    </source>
</evidence>
<comment type="caution">
    <text evidence="3">The sequence shown here is derived from an EMBL/GenBank/DDBJ whole genome shotgun (WGS) entry which is preliminary data.</text>
</comment>